<organism evidence="2 3">
    <name type="scientific">Nocardioides aquaticus</name>
    <dbReference type="NCBI Taxonomy" id="160826"/>
    <lineage>
        <taxon>Bacteria</taxon>
        <taxon>Bacillati</taxon>
        <taxon>Actinomycetota</taxon>
        <taxon>Actinomycetes</taxon>
        <taxon>Propionibacteriales</taxon>
        <taxon>Nocardioidaceae</taxon>
        <taxon>Nocardioides</taxon>
    </lineage>
</organism>
<reference evidence="2 3" key="1">
    <citation type="submission" date="2021-05" db="EMBL/GenBank/DDBJ databases">
        <title>Complete genome of Nocardioides aquaticus KCTC 9944T isolated from meromictic and hypersaline Ekho Lake, Antarctica.</title>
        <authorList>
            <person name="Hwang K."/>
            <person name="Kim K.M."/>
            <person name="Choe H."/>
        </authorList>
    </citation>
    <scope>NUCLEOTIDE SEQUENCE [LARGE SCALE GENOMIC DNA]</scope>
    <source>
        <strain evidence="2 3">KCTC 9944</strain>
    </source>
</reference>
<dbReference type="Proteomes" id="UP000679307">
    <property type="component" value="Chromosome"/>
</dbReference>
<name>A0ABX8ELC2_9ACTN</name>
<sequence length="144" mass="14667">MHGFGRLGLSGVPVLPALLCVVLLAGCGQDGADEDRAASDPAAGSTPSEPADGGTATPSAPAADPDAPDCAEVWVTGGPIPRSYAGCNDGDSFVERQALGCSSGQRLVTFDDRWYGVVGGLVREGTTPLEQDREYRASVASCRA</sequence>
<dbReference type="EMBL" id="CP075371">
    <property type="protein sequence ID" value="QVT80887.1"/>
    <property type="molecule type" value="Genomic_DNA"/>
</dbReference>
<keyword evidence="3" id="KW-1185">Reference proteome</keyword>
<feature type="compositionally biased region" description="Low complexity" evidence="1">
    <location>
        <begin position="50"/>
        <end position="65"/>
    </location>
</feature>
<accession>A0ABX8ELC2</accession>
<evidence type="ECO:0000313" key="2">
    <source>
        <dbReference type="EMBL" id="QVT80887.1"/>
    </source>
</evidence>
<evidence type="ECO:0000256" key="1">
    <source>
        <dbReference type="SAM" id="MobiDB-lite"/>
    </source>
</evidence>
<dbReference type="RefSeq" id="WP_214056357.1">
    <property type="nucleotide sequence ID" value="NZ_BAAAHS010000108.1"/>
</dbReference>
<feature type="region of interest" description="Disordered" evidence="1">
    <location>
        <begin position="32"/>
        <end position="72"/>
    </location>
</feature>
<proteinExistence type="predicted"/>
<protein>
    <recommendedName>
        <fullName evidence="4">Lipoprotein</fullName>
    </recommendedName>
</protein>
<evidence type="ECO:0008006" key="4">
    <source>
        <dbReference type="Google" id="ProtNLM"/>
    </source>
</evidence>
<dbReference type="PROSITE" id="PS51257">
    <property type="entry name" value="PROKAR_LIPOPROTEIN"/>
    <property type="match status" value="1"/>
</dbReference>
<evidence type="ECO:0000313" key="3">
    <source>
        <dbReference type="Proteomes" id="UP000679307"/>
    </source>
</evidence>
<gene>
    <name evidence="2" type="ORF">ENKNEFLB_03288</name>
</gene>